<feature type="transmembrane region" description="Helical" evidence="10">
    <location>
        <begin position="114"/>
        <end position="140"/>
    </location>
</feature>
<dbReference type="RefSeq" id="XP_002732004.1">
    <property type="nucleotide sequence ID" value="XM_002731958.1"/>
</dbReference>
<sequence length="383" mass="44099">MAMSYRKAVNANITDVLSLHNTTEDNSVVVFQEPPMMEYYQPLWLQVILAILYACTSLLAVIGNLVVCYIVLGNPRMRTVTNYFIVNLAISDILMAVLCVNLTFYYSINFHWPFGFVMCALVQYVQMVSVSISIFTLVAISLDRYVAIIHPLRPRMTRKQAFIIMIIIWVLAGGISLPAGINSKIDTHSNSSTIVCKETWPTNIQRSIYTITLMILQYFLPLVILSITYSIIGYAIWGRKPPGERERHRDARQAESKKKLVKMFALIVLIFALCYLPIHTFNLLLDYQPDIGHFHYLKVVYFAVHWTAMSNCVYNPFVYCWMNAKFRNGFKYVFRFLPCVRYYTPKVKKPLKRINTYSTQMGSVNVTIRKEICLATYNKGGAQ</sequence>
<dbReference type="InterPro" id="IPR000276">
    <property type="entry name" value="GPCR_Rhodpsn"/>
</dbReference>
<dbReference type="SMART" id="SM01381">
    <property type="entry name" value="7TM_GPCR_Srsx"/>
    <property type="match status" value="1"/>
</dbReference>
<keyword evidence="6 10" id="KW-0472">Membrane</keyword>
<name>A0ABM0GKN8_SACKO</name>
<keyword evidence="7 9" id="KW-0675">Receptor</keyword>
<keyword evidence="8 9" id="KW-0807">Transducer</keyword>
<evidence type="ECO:0000256" key="8">
    <source>
        <dbReference type="ARBA" id="ARBA00023224"/>
    </source>
</evidence>
<organism evidence="12 13">
    <name type="scientific">Saccoglossus kowalevskii</name>
    <name type="common">Acorn worm</name>
    <dbReference type="NCBI Taxonomy" id="10224"/>
    <lineage>
        <taxon>Eukaryota</taxon>
        <taxon>Metazoa</taxon>
        <taxon>Hemichordata</taxon>
        <taxon>Enteropneusta</taxon>
        <taxon>Harrimaniidae</taxon>
        <taxon>Saccoglossus</taxon>
    </lineage>
</organism>
<dbReference type="PROSITE" id="PS00237">
    <property type="entry name" value="G_PROTEIN_RECEP_F1_1"/>
    <property type="match status" value="1"/>
</dbReference>
<feature type="transmembrane region" description="Helical" evidence="10">
    <location>
        <begin position="161"/>
        <end position="181"/>
    </location>
</feature>
<evidence type="ECO:0000256" key="2">
    <source>
        <dbReference type="ARBA" id="ARBA00022475"/>
    </source>
</evidence>
<feature type="domain" description="G-protein coupled receptors family 1 profile" evidence="11">
    <location>
        <begin position="63"/>
        <end position="319"/>
    </location>
</feature>
<feature type="transmembrane region" description="Helical" evidence="10">
    <location>
        <begin position="43"/>
        <end position="72"/>
    </location>
</feature>
<keyword evidence="12" id="KW-1185">Reference proteome</keyword>
<evidence type="ECO:0000313" key="12">
    <source>
        <dbReference type="Proteomes" id="UP000694865"/>
    </source>
</evidence>
<dbReference type="PRINTS" id="PR00237">
    <property type="entry name" value="GPCRRHODOPSN"/>
</dbReference>
<dbReference type="PANTHER" id="PTHR46925">
    <property type="entry name" value="G-PROTEIN COUPLED RECEPTOR TKR-1-RELATED"/>
    <property type="match status" value="1"/>
</dbReference>
<dbReference type="PRINTS" id="PR00244">
    <property type="entry name" value="NEUROKININR"/>
</dbReference>
<dbReference type="InterPro" id="IPR017452">
    <property type="entry name" value="GPCR_Rhodpsn_7TM"/>
</dbReference>
<dbReference type="InterPro" id="IPR001681">
    <property type="entry name" value="Neurokn_rcpt"/>
</dbReference>
<keyword evidence="4 10" id="KW-1133">Transmembrane helix</keyword>
<evidence type="ECO:0000259" key="11">
    <source>
        <dbReference type="PROSITE" id="PS50262"/>
    </source>
</evidence>
<accession>A0ABM0GKN8</accession>
<evidence type="ECO:0000256" key="5">
    <source>
        <dbReference type="ARBA" id="ARBA00023040"/>
    </source>
</evidence>
<evidence type="ECO:0000256" key="3">
    <source>
        <dbReference type="ARBA" id="ARBA00022692"/>
    </source>
</evidence>
<dbReference type="PROSITE" id="PS50262">
    <property type="entry name" value="G_PROTEIN_RECEP_F1_2"/>
    <property type="match status" value="1"/>
</dbReference>
<gene>
    <name evidence="13" type="primary">LOC100372605</name>
</gene>
<keyword evidence="3 9" id="KW-0812">Transmembrane</keyword>
<feature type="transmembrane region" description="Helical" evidence="10">
    <location>
        <begin position="84"/>
        <end position="108"/>
    </location>
</feature>
<feature type="transmembrane region" description="Helical" evidence="10">
    <location>
        <begin position="218"/>
        <end position="239"/>
    </location>
</feature>
<evidence type="ECO:0000256" key="9">
    <source>
        <dbReference type="RuleBase" id="RU000688"/>
    </source>
</evidence>
<dbReference type="GeneID" id="100372605"/>
<evidence type="ECO:0000313" key="13">
    <source>
        <dbReference type="RefSeq" id="XP_002732004.1"/>
    </source>
</evidence>
<dbReference type="SUPFAM" id="SSF81321">
    <property type="entry name" value="Family A G protein-coupled receptor-like"/>
    <property type="match status" value="1"/>
</dbReference>
<evidence type="ECO:0000256" key="6">
    <source>
        <dbReference type="ARBA" id="ARBA00023136"/>
    </source>
</evidence>
<dbReference type="Gene3D" id="1.20.1070.10">
    <property type="entry name" value="Rhodopsin 7-helix transmembrane proteins"/>
    <property type="match status" value="1"/>
</dbReference>
<evidence type="ECO:0000256" key="10">
    <source>
        <dbReference type="SAM" id="Phobius"/>
    </source>
</evidence>
<proteinExistence type="inferred from homology"/>
<dbReference type="Proteomes" id="UP000694865">
    <property type="component" value="Unplaced"/>
</dbReference>
<feature type="transmembrane region" description="Helical" evidence="10">
    <location>
        <begin position="299"/>
        <end position="322"/>
    </location>
</feature>
<reference evidence="13" key="1">
    <citation type="submission" date="2025-08" db="UniProtKB">
        <authorList>
            <consortium name="RefSeq"/>
        </authorList>
    </citation>
    <scope>IDENTIFICATION</scope>
    <source>
        <tissue evidence="13">Testes</tissue>
    </source>
</reference>
<feature type="transmembrane region" description="Helical" evidence="10">
    <location>
        <begin position="260"/>
        <end position="279"/>
    </location>
</feature>
<dbReference type="Pfam" id="PF00001">
    <property type="entry name" value="7tm_1"/>
    <property type="match status" value="1"/>
</dbReference>
<protein>
    <submittedName>
        <fullName evidence="13">Neuropeptide Y receptor-like</fullName>
    </submittedName>
</protein>
<evidence type="ECO:0000256" key="4">
    <source>
        <dbReference type="ARBA" id="ARBA00022989"/>
    </source>
</evidence>
<comment type="similarity">
    <text evidence="9">Belongs to the G-protein coupled receptor 1 family.</text>
</comment>
<dbReference type="CDD" id="cd15392">
    <property type="entry name" value="7tmA_PR4-like"/>
    <property type="match status" value="1"/>
</dbReference>
<evidence type="ECO:0000256" key="1">
    <source>
        <dbReference type="ARBA" id="ARBA00004651"/>
    </source>
</evidence>
<comment type="subcellular location">
    <subcellularLocation>
        <location evidence="1">Cell membrane</location>
        <topology evidence="1">Multi-pass membrane protein</topology>
    </subcellularLocation>
</comment>
<dbReference type="PANTHER" id="PTHR46925:SF2">
    <property type="entry name" value="G-PROTEIN COUPLED RECEPTOR TKR-1-RELATED"/>
    <property type="match status" value="1"/>
</dbReference>
<keyword evidence="5 9" id="KW-0297">G-protein coupled receptor</keyword>
<keyword evidence="2" id="KW-1003">Cell membrane</keyword>
<evidence type="ECO:0000256" key="7">
    <source>
        <dbReference type="ARBA" id="ARBA00023170"/>
    </source>
</evidence>